<evidence type="ECO:0000313" key="1">
    <source>
        <dbReference type="EMBL" id="CAB02489.2"/>
    </source>
</evidence>
<keyword evidence="2" id="KW-1185">Reference proteome</keyword>
<sequence length="66" mass="7736">MEIQMPSFRISTHQNVPQIVKIAFNTLSLSNASEMRDTIQSRNRKKIERYQSAKLIKMISFIRRPG</sequence>
<dbReference type="AGR" id="WB:WBGene00008863"/>
<dbReference type="Bgee" id="WBGene00008863">
    <property type="expression patterns" value="Expressed in germ line (C elegans) and 4 other cell types or tissues"/>
</dbReference>
<reference evidence="1 2" key="1">
    <citation type="journal article" date="1998" name="Science">
        <title>Genome sequence of the nematode C. elegans: a platform for investigating biology.</title>
        <authorList>
            <consortium name="The C. elegans sequencing consortium"/>
            <person name="Sulson J.E."/>
            <person name="Waterston R."/>
        </authorList>
    </citation>
    <scope>NUCLEOTIDE SEQUENCE [LARGE SCALE GENOMIC DNA]</scope>
    <source>
        <strain evidence="1 2">Bristol N2</strain>
    </source>
</reference>
<name>Q93514_CAEEL</name>
<dbReference type="KEGG" id="cel:CELE_F15D4.6"/>
<dbReference type="PIR" id="T20983">
    <property type="entry name" value="T20983"/>
</dbReference>
<dbReference type="UCSC" id="F15D4.6">
    <property type="organism name" value="c. elegans"/>
</dbReference>
<dbReference type="AlphaFoldDB" id="Q93514"/>
<dbReference type="EMBL" id="BX284602">
    <property type="protein sequence ID" value="CAB02489.2"/>
    <property type="molecule type" value="Genomic_DNA"/>
</dbReference>
<dbReference type="WormBase" id="F15D4.6">
    <property type="protein sequence ID" value="CE36132"/>
    <property type="gene ID" value="WBGene00008863"/>
</dbReference>
<dbReference type="CTD" id="184531"/>
<dbReference type="InParanoid" id="Q93514"/>
<evidence type="ECO:0000313" key="2">
    <source>
        <dbReference type="Proteomes" id="UP000001940"/>
    </source>
</evidence>
<dbReference type="RefSeq" id="NP_496807.2">
    <property type="nucleotide sequence ID" value="NM_064406.3"/>
</dbReference>
<dbReference type="HOGENOM" id="CLU_2833489_0_0_1"/>
<dbReference type="GeneID" id="184531"/>
<organism evidence="1 2">
    <name type="scientific">Caenorhabditis elegans</name>
    <dbReference type="NCBI Taxonomy" id="6239"/>
    <lineage>
        <taxon>Eukaryota</taxon>
        <taxon>Metazoa</taxon>
        <taxon>Ecdysozoa</taxon>
        <taxon>Nematoda</taxon>
        <taxon>Chromadorea</taxon>
        <taxon>Rhabditida</taxon>
        <taxon>Rhabditina</taxon>
        <taxon>Rhabditomorpha</taxon>
        <taxon>Rhabditoidea</taxon>
        <taxon>Rhabditidae</taxon>
        <taxon>Peloderinae</taxon>
        <taxon>Caenorhabditis</taxon>
    </lineage>
</organism>
<gene>
    <name evidence="1" type="ORF">CELE_F15D4.6</name>
    <name evidence="1 3" type="ORF">F15D4.6</name>
</gene>
<dbReference type="Proteomes" id="UP000001940">
    <property type="component" value="Chromosome II"/>
</dbReference>
<dbReference type="PaxDb" id="6239-F15D4.6.2"/>
<dbReference type="STRING" id="6239.F15D4.6.1"/>
<accession>Q93514</accession>
<proteinExistence type="predicted"/>
<evidence type="ECO:0000313" key="3">
    <source>
        <dbReference type="WormBase" id="F15D4.6"/>
    </source>
</evidence>
<protein>
    <submittedName>
        <fullName evidence="1">Uncharacterized protein</fullName>
    </submittedName>
</protein>